<protein>
    <submittedName>
        <fullName evidence="4">VanW family protein</fullName>
    </submittedName>
</protein>
<dbReference type="PANTHER" id="PTHR35788:SF1">
    <property type="entry name" value="EXPORTED PROTEIN"/>
    <property type="match status" value="1"/>
</dbReference>
<dbReference type="Pfam" id="PF07501">
    <property type="entry name" value="G5"/>
    <property type="match status" value="1"/>
</dbReference>
<dbReference type="PANTHER" id="PTHR35788">
    <property type="entry name" value="EXPORTED PROTEIN-RELATED"/>
    <property type="match status" value="1"/>
</dbReference>
<dbReference type="RefSeq" id="WP_185178657.1">
    <property type="nucleotide sequence ID" value="NZ_CBCSEP010000003.1"/>
</dbReference>
<dbReference type="Proteomes" id="UP000574133">
    <property type="component" value="Unassembled WGS sequence"/>
</dbReference>
<dbReference type="AlphaFoldDB" id="A0A841TBH0"/>
<evidence type="ECO:0000256" key="2">
    <source>
        <dbReference type="SAM" id="MobiDB-lite"/>
    </source>
</evidence>
<feature type="region of interest" description="Disordered" evidence="2">
    <location>
        <begin position="496"/>
        <end position="526"/>
    </location>
</feature>
<dbReference type="InterPro" id="IPR011098">
    <property type="entry name" value="G5_dom"/>
</dbReference>
<dbReference type="InterPro" id="IPR052913">
    <property type="entry name" value="Glycopeptide_resist_protein"/>
</dbReference>
<dbReference type="SMART" id="SM01208">
    <property type="entry name" value="G5"/>
    <property type="match status" value="1"/>
</dbReference>
<organism evidence="4 5">
    <name type="scientific">Cohnella lubricantis</name>
    <dbReference type="NCBI Taxonomy" id="2163172"/>
    <lineage>
        <taxon>Bacteria</taxon>
        <taxon>Bacillati</taxon>
        <taxon>Bacillota</taxon>
        <taxon>Bacilli</taxon>
        <taxon>Bacillales</taxon>
        <taxon>Paenibacillaceae</taxon>
        <taxon>Cohnella</taxon>
    </lineage>
</organism>
<dbReference type="PROSITE" id="PS51109">
    <property type="entry name" value="G5"/>
    <property type="match status" value="1"/>
</dbReference>
<dbReference type="InterPro" id="IPR007391">
    <property type="entry name" value="Vancomycin_resist_VanW"/>
</dbReference>
<gene>
    <name evidence="4" type="ORF">H4Q31_08570</name>
</gene>
<name>A0A841TBH0_9BACL</name>
<evidence type="ECO:0000313" key="4">
    <source>
        <dbReference type="EMBL" id="MBB6677375.1"/>
    </source>
</evidence>
<dbReference type="EMBL" id="JACJVN010000031">
    <property type="protein sequence ID" value="MBB6677375.1"/>
    <property type="molecule type" value="Genomic_DNA"/>
</dbReference>
<feature type="domain" description="G5" evidence="3">
    <location>
        <begin position="421"/>
        <end position="501"/>
    </location>
</feature>
<proteinExistence type="predicted"/>
<dbReference type="Gene3D" id="2.20.230.10">
    <property type="entry name" value="Resuscitation-promoting factor rpfb"/>
    <property type="match status" value="1"/>
</dbReference>
<evidence type="ECO:0000259" key="3">
    <source>
        <dbReference type="PROSITE" id="PS51109"/>
    </source>
</evidence>
<dbReference type="Pfam" id="PF04294">
    <property type="entry name" value="VanW"/>
    <property type="match status" value="1"/>
</dbReference>
<accession>A0A841TBH0</accession>
<evidence type="ECO:0000256" key="1">
    <source>
        <dbReference type="ARBA" id="ARBA00022729"/>
    </source>
</evidence>
<sequence>MRKRWLWAAAITAVIGLGAGTAGGYALYGGEERYSTLPDGLTVGGLSVGGLTADEALADVRSRIQALEATEVVMNAPPAVQPALSTTAPSSDAVVTAMNSPQSSLTTLSFSTLPSASTSSPAPTLKQLGMSIDASDVLAMLEAYRDATWRQRANMRTAMLTTDYGVRVTWNKAAFQREAADAWGALASSQGVNASRTINDTDEVVYTPETLGTELDTEALMASIVKLAPVSLAPDAVEVASAGLQALGVGLPVVQVPPEVTEASLKEEGLDRKIAEFTTSFATSAEGRSYNVSVTAQALDGTLLMPGEEFDYGKIVDKAEKQFGYKEAPVIVNGKLTPGIGGGICQVSSTLYNAVIRTEGLDIVERRNHSLPVSYLPIGLDATFADGYINFRFRNSTGKQLLIKAEVNNKELTVKLFGTMDEHVSYDIETVQKQVTAPKMVYVADNQVALGKSSVRQSGGTGYVIETYRVKLIDGKFAEREKLATSTYRSHDEIVAVNPADPRIAPASDDDKQPPKPSADSPVEPV</sequence>
<keyword evidence="1" id="KW-0732">Signal</keyword>
<comment type="caution">
    <text evidence="4">The sequence shown here is derived from an EMBL/GenBank/DDBJ whole genome shotgun (WGS) entry which is preliminary data.</text>
</comment>
<reference evidence="4 5" key="1">
    <citation type="submission" date="2020-08" db="EMBL/GenBank/DDBJ databases">
        <title>Cohnella phylogeny.</title>
        <authorList>
            <person name="Dunlap C."/>
        </authorList>
    </citation>
    <scope>NUCLEOTIDE SEQUENCE [LARGE SCALE GENOMIC DNA]</scope>
    <source>
        <strain evidence="4 5">DSM 103658</strain>
    </source>
</reference>
<evidence type="ECO:0000313" key="5">
    <source>
        <dbReference type="Proteomes" id="UP000574133"/>
    </source>
</evidence>
<keyword evidence="5" id="KW-1185">Reference proteome</keyword>